<evidence type="ECO:0000313" key="2">
    <source>
        <dbReference type="EMBL" id="TXD88923.1"/>
    </source>
</evidence>
<dbReference type="OrthoDB" id="1179875at2"/>
<protein>
    <recommendedName>
        <fullName evidence="4">YtxH domain-containing protein</fullName>
    </recommendedName>
</protein>
<organism evidence="2 3">
    <name type="scientific">Subsaximicrobium wynnwilliamsii</name>
    <dbReference type="NCBI Taxonomy" id="291179"/>
    <lineage>
        <taxon>Bacteria</taxon>
        <taxon>Pseudomonadati</taxon>
        <taxon>Bacteroidota</taxon>
        <taxon>Flavobacteriia</taxon>
        <taxon>Flavobacteriales</taxon>
        <taxon>Flavobacteriaceae</taxon>
        <taxon>Subsaximicrobium</taxon>
    </lineage>
</organism>
<dbReference type="EMBL" id="VORO01000010">
    <property type="protein sequence ID" value="TXD88923.1"/>
    <property type="molecule type" value="Genomic_DNA"/>
</dbReference>
<evidence type="ECO:0000256" key="1">
    <source>
        <dbReference type="SAM" id="MobiDB-lite"/>
    </source>
</evidence>
<dbReference type="Proteomes" id="UP000321578">
    <property type="component" value="Unassembled WGS sequence"/>
</dbReference>
<feature type="compositionally biased region" description="Acidic residues" evidence="1">
    <location>
        <begin position="29"/>
        <end position="68"/>
    </location>
</feature>
<proteinExistence type="predicted"/>
<gene>
    <name evidence="2" type="ORF">ESY86_10530</name>
</gene>
<reference evidence="2 3" key="1">
    <citation type="submission" date="2019-08" db="EMBL/GenBank/DDBJ databases">
        <title>Genomes of Subsaximicrobium wynnwilliamsii strains.</title>
        <authorList>
            <person name="Bowman J.P."/>
        </authorList>
    </citation>
    <scope>NUCLEOTIDE SEQUENCE [LARGE SCALE GENOMIC DNA]</scope>
    <source>
        <strain evidence="2 3">2-80-2</strain>
    </source>
</reference>
<accession>A0A5C6ZFU6</accession>
<sequence length="68" mass="7638">MRKFAMMLVFLFTLSTVFTSCRDEKTPDEQVEDAMDDAGDAIEDASEDVQDAAEDLEEEIDEAAEENN</sequence>
<dbReference type="PROSITE" id="PS51257">
    <property type="entry name" value="PROKAR_LIPOPROTEIN"/>
    <property type="match status" value="1"/>
</dbReference>
<feature type="region of interest" description="Disordered" evidence="1">
    <location>
        <begin position="25"/>
        <end position="68"/>
    </location>
</feature>
<dbReference type="RefSeq" id="WP_147086548.1">
    <property type="nucleotide sequence ID" value="NZ_VORM01000005.1"/>
</dbReference>
<keyword evidence="3" id="KW-1185">Reference proteome</keyword>
<name>A0A5C6ZFU6_9FLAO</name>
<evidence type="ECO:0000313" key="3">
    <source>
        <dbReference type="Proteomes" id="UP000321578"/>
    </source>
</evidence>
<dbReference type="AlphaFoldDB" id="A0A5C6ZFU6"/>
<comment type="caution">
    <text evidence="2">The sequence shown here is derived from an EMBL/GenBank/DDBJ whole genome shotgun (WGS) entry which is preliminary data.</text>
</comment>
<evidence type="ECO:0008006" key="4">
    <source>
        <dbReference type="Google" id="ProtNLM"/>
    </source>
</evidence>